<dbReference type="GO" id="GO:0006747">
    <property type="term" value="P:FAD biosynthetic process"/>
    <property type="evidence" value="ECO:0007669"/>
    <property type="project" value="UniProtKB-UniRule"/>
</dbReference>
<evidence type="ECO:0000256" key="14">
    <source>
        <dbReference type="ARBA" id="ARBA00049494"/>
    </source>
</evidence>
<evidence type="ECO:0000256" key="11">
    <source>
        <dbReference type="ARBA" id="ARBA00022840"/>
    </source>
</evidence>
<evidence type="ECO:0000256" key="1">
    <source>
        <dbReference type="ARBA" id="ARBA00002121"/>
    </source>
</evidence>
<dbReference type="Gene3D" id="2.40.30.30">
    <property type="entry name" value="Riboflavin kinase-like"/>
    <property type="match status" value="1"/>
</dbReference>
<keyword evidence="7 15" id="KW-0548">Nucleotidyltransferase</keyword>
<evidence type="ECO:0000256" key="5">
    <source>
        <dbReference type="ARBA" id="ARBA00022643"/>
    </source>
</evidence>
<evidence type="ECO:0000256" key="9">
    <source>
        <dbReference type="ARBA" id="ARBA00022777"/>
    </source>
</evidence>
<name>A0A1M5MGM4_9ACTN</name>
<dbReference type="GO" id="GO:0008531">
    <property type="term" value="F:riboflavin kinase activity"/>
    <property type="evidence" value="ECO:0007669"/>
    <property type="project" value="UniProtKB-UniRule"/>
</dbReference>
<dbReference type="CDD" id="cd02064">
    <property type="entry name" value="FAD_synthetase_N"/>
    <property type="match status" value="1"/>
</dbReference>
<dbReference type="InterPro" id="IPR015865">
    <property type="entry name" value="Riboflavin_kinase_bac/euk"/>
</dbReference>
<dbReference type="InterPro" id="IPR002606">
    <property type="entry name" value="Riboflavin_kinase_bac"/>
</dbReference>
<dbReference type="SUPFAM" id="SSF82114">
    <property type="entry name" value="Riboflavin kinase-like"/>
    <property type="match status" value="1"/>
</dbReference>
<dbReference type="PIRSF" id="PIRSF004491">
    <property type="entry name" value="FAD_Synth"/>
    <property type="match status" value="1"/>
</dbReference>
<dbReference type="SMART" id="SM00904">
    <property type="entry name" value="Flavokinase"/>
    <property type="match status" value="1"/>
</dbReference>
<comment type="similarity">
    <text evidence="15">Belongs to the ribF family.</text>
</comment>
<evidence type="ECO:0000256" key="13">
    <source>
        <dbReference type="ARBA" id="ARBA00047880"/>
    </source>
</evidence>
<keyword evidence="8 15" id="KW-0547">Nucleotide-binding</keyword>
<dbReference type="Gene3D" id="3.40.50.620">
    <property type="entry name" value="HUPs"/>
    <property type="match status" value="1"/>
</dbReference>
<dbReference type="InterPro" id="IPR023465">
    <property type="entry name" value="Riboflavin_kinase_dom_sf"/>
</dbReference>
<comment type="pathway">
    <text evidence="2 15">Cofactor biosynthesis; FAD biosynthesis; FAD from FMN: step 1/1.</text>
</comment>
<dbReference type="EMBL" id="FQVU01000003">
    <property type="protein sequence ID" value="SHG76357.1"/>
    <property type="molecule type" value="Genomic_DNA"/>
</dbReference>
<keyword evidence="6 15" id="KW-0808">Transferase</keyword>
<dbReference type="InterPro" id="IPR015864">
    <property type="entry name" value="FAD_synthase"/>
</dbReference>
<evidence type="ECO:0000256" key="10">
    <source>
        <dbReference type="ARBA" id="ARBA00022827"/>
    </source>
</evidence>
<organism evidence="17 18">
    <name type="scientific">Jatrophihabitans endophyticus</name>
    <dbReference type="NCBI Taxonomy" id="1206085"/>
    <lineage>
        <taxon>Bacteria</taxon>
        <taxon>Bacillati</taxon>
        <taxon>Actinomycetota</taxon>
        <taxon>Actinomycetes</taxon>
        <taxon>Jatrophihabitantales</taxon>
        <taxon>Jatrophihabitantaceae</taxon>
        <taxon>Jatrophihabitans</taxon>
    </lineage>
</organism>
<dbReference type="PANTHER" id="PTHR22749">
    <property type="entry name" value="RIBOFLAVIN KINASE/FMN ADENYLYLTRANSFERASE"/>
    <property type="match status" value="1"/>
</dbReference>
<comment type="function">
    <text evidence="1">Catalyzes the phosphorylation of riboflavin to FMN followed by the adenylation of FMN to FAD.</text>
</comment>
<keyword evidence="18" id="KW-1185">Reference proteome</keyword>
<keyword evidence="9 15" id="KW-0418">Kinase</keyword>
<evidence type="ECO:0000313" key="18">
    <source>
        <dbReference type="Proteomes" id="UP000186132"/>
    </source>
</evidence>
<keyword evidence="10 15" id="KW-0274">FAD</keyword>
<evidence type="ECO:0000256" key="3">
    <source>
        <dbReference type="ARBA" id="ARBA00005201"/>
    </source>
</evidence>
<evidence type="ECO:0000256" key="2">
    <source>
        <dbReference type="ARBA" id="ARBA00004726"/>
    </source>
</evidence>
<dbReference type="NCBIfam" id="NF004160">
    <property type="entry name" value="PRK05627.1-3"/>
    <property type="match status" value="1"/>
</dbReference>
<sequence length="322" mass="34762">MQRWHGLEAVPTDWGHCVVTIGVFDGVHRGHAAIIGQAVDLAAERGVPSALITFVPHPSEVVRPGSHPPVLTSIVRRAELVEALGVDVFLALPFTLEFSQLPPDEFVHRALVERLHASAVVVGQNFRFGHKAAGDVETLGRLGRTFGFTAHGVPLVAHGDTPLSATFVRSSVRAGDLRAAAEVLGRPHRVDGVVERGDQRGRELGYPTANLRTEQWACVPADGVYAGRVVRLDEWGRTLDAPPLGIAAISVGTNPTFEVRQRRVEAYVLDFEGDLYGENVGVEFVERLRGMVKFESVDALIEQMAADVEQTRAVMAGGPGRG</sequence>
<evidence type="ECO:0000259" key="16">
    <source>
        <dbReference type="SMART" id="SM00904"/>
    </source>
</evidence>
<dbReference type="STRING" id="1206085.SAMN05443575_2721"/>
<protein>
    <recommendedName>
        <fullName evidence="15">Riboflavin biosynthesis protein</fullName>
    </recommendedName>
    <domain>
        <recommendedName>
            <fullName evidence="15">Riboflavin kinase</fullName>
            <ecNumber evidence="15">2.7.1.26</ecNumber>
        </recommendedName>
        <alternativeName>
            <fullName evidence="15">Flavokinase</fullName>
        </alternativeName>
    </domain>
    <domain>
        <recommendedName>
            <fullName evidence="15">FMN adenylyltransferase</fullName>
            <ecNumber evidence="15">2.7.7.2</ecNumber>
        </recommendedName>
        <alternativeName>
            <fullName evidence="15">FAD pyrophosphorylase</fullName>
        </alternativeName>
        <alternativeName>
            <fullName evidence="15">FAD synthase</fullName>
        </alternativeName>
    </domain>
</protein>
<evidence type="ECO:0000256" key="8">
    <source>
        <dbReference type="ARBA" id="ARBA00022741"/>
    </source>
</evidence>
<evidence type="ECO:0000313" key="17">
    <source>
        <dbReference type="EMBL" id="SHG76357.1"/>
    </source>
</evidence>
<feature type="domain" description="Riboflavin kinase" evidence="16">
    <location>
        <begin position="183"/>
        <end position="316"/>
    </location>
</feature>
<comment type="catalytic activity">
    <reaction evidence="14 15">
        <text>FMN + ATP + H(+) = FAD + diphosphate</text>
        <dbReference type="Rhea" id="RHEA:17237"/>
        <dbReference type="ChEBI" id="CHEBI:15378"/>
        <dbReference type="ChEBI" id="CHEBI:30616"/>
        <dbReference type="ChEBI" id="CHEBI:33019"/>
        <dbReference type="ChEBI" id="CHEBI:57692"/>
        <dbReference type="ChEBI" id="CHEBI:58210"/>
        <dbReference type="EC" id="2.7.7.2"/>
    </reaction>
</comment>
<dbReference type="FunFam" id="3.40.50.620:FF:000021">
    <property type="entry name" value="Riboflavin biosynthesis protein"/>
    <property type="match status" value="1"/>
</dbReference>
<dbReference type="GO" id="GO:0005524">
    <property type="term" value="F:ATP binding"/>
    <property type="evidence" value="ECO:0007669"/>
    <property type="project" value="UniProtKB-UniRule"/>
</dbReference>
<dbReference type="UniPathway" id="UPA00276">
    <property type="reaction ID" value="UER00406"/>
</dbReference>
<comment type="catalytic activity">
    <reaction evidence="13 15">
        <text>riboflavin + ATP = FMN + ADP + H(+)</text>
        <dbReference type="Rhea" id="RHEA:14357"/>
        <dbReference type="ChEBI" id="CHEBI:15378"/>
        <dbReference type="ChEBI" id="CHEBI:30616"/>
        <dbReference type="ChEBI" id="CHEBI:57986"/>
        <dbReference type="ChEBI" id="CHEBI:58210"/>
        <dbReference type="ChEBI" id="CHEBI:456216"/>
        <dbReference type="EC" id="2.7.1.26"/>
    </reaction>
</comment>
<dbReference type="GO" id="GO:0009398">
    <property type="term" value="P:FMN biosynthetic process"/>
    <property type="evidence" value="ECO:0007669"/>
    <property type="project" value="UniProtKB-UniRule"/>
</dbReference>
<dbReference type="GO" id="GO:0003919">
    <property type="term" value="F:FMN adenylyltransferase activity"/>
    <property type="evidence" value="ECO:0007669"/>
    <property type="project" value="UniProtKB-UniRule"/>
</dbReference>
<dbReference type="PANTHER" id="PTHR22749:SF6">
    <property type="entry name" value="RIBOFLAVIN KINASE"/>
    <property type="match status" value="1"/>
</dbReference>
<dbReference type="OrthoDB" id="9803667at2"/>
<dbReference type="InterPro" id="IPR014729">
    <property type="entry name" value="Rossmann-like_a/b/a_fold"/>
</dbReference>
<dbReference type="EC" id="2.7.1.26" evidence="15"/>
<dbReference type="EC" id="2.7.7.2" evidence="15"/>
<dbReference type="NCBIfam" id="TIGR00083">
    <property type="entry name" value="ribF"/>
    <property type="match status" value="1"/>
</dbReference>
<evidence type="ECO:0000256" key="15">
    <source>
        <dbReference type="PIRNR" id="PIRNR004491"/>
    </source>
</evidence>
<dbReference type="AlphaFoldDB" id="A0A1M5MGM4"/>
<dbReference type="GO" id="GO:0009231">
    <property type="term" value="P:riboflavin biosynthetic process"/>
    <property type="evidence" value="ECO:0007669"/>
    <property type="project" value="InterPro"/>
</dbReference>
<accession>A0A1M5MGM4</accession>
<evidence type="ECO:0000256" key="6">
    <source>
        <dbReference type="ARBA" id="ARBA00022679"/>
    </source>
</evidence>
<gene>
    <name evidence="17" type="ORF">SAMN05443575_2721</name>
</gene>
<dbReference type="Pfam" id="PF06574">
    <property type="entry name" value="FAD_syn"/>
    <property type="match status" value="1"/>
</dbReference>
<dbReference type="Proteomes" id="UP000186132">
    <property type="component" value="Unassembled WGS sequence"/>
</dbReference>
<evidence type="ECO:0000256" key="4">
    <source>
        <dbReference type="ARBA" id="ARBA00022630"/>
    </source>
</evidence>
<dbReference type="InterPro" id="IPR023468">
    <property type="entry name" value="Riboflavin_kinase"/>
</dbReference>
<keyword evidence="5 15" id="KW-0288">FMN</keyword>
<dbReference type="Pfam" id="PF01687">
    <property type="entry name" value="Flavokinase"/>
    <property type="match status" value="1"/>
</dbReference>
<dbReference type="RefSeq" id="WP_073390823.1">
    <property type="nucleotide sequence ID" value="NZ_FQVU01000003.1"/>
</dbReference>
<dbReference type="SUPFAM" id="SSF52374">
    <property type="entry name" value="Nucleotidylyl transferase"/>
    <property type="match status" value="1"/>
</dbReference>
<keyword evidence="11 15" id="KW-0067">ATP-binding</keyword>
<proteinExistence type="inferred from homology"/>
<dbReference type="FunFam" id="2.40.30.30:FF:000003">
    <property type="entry name" value="Riboflavin biosynthesis protein"/>
    <property type="match status" value="1"/>
</dbReference>
<reference evidence="18" key="1">
    <citation type="submission" date="2016-11" db="EMBL/GenBank/DDBJ databases">
        <authorList>
            <person name="Varghese N."/>
            <person name="Submissions S."/>
        </authorList>
    </citation>
    <scope>NUCLEOTIDE SEQUENCE [LARGE SCALE GENOMIC DNA]</scope>
    <source>
        <strain evidence="18">DSM 45627</strain>
    </source>
</reference>
<keyword evidence="4 15" id="KW-0285">Flavoprotein</keyword>
<evidence type="ECO:0000256" key="12">
    <source>
        <dbReference type="ARBA" id="ARBA00023268"/>
    </source>
</evidence>
<comment type="pathway">
    <text evidence="3 15">Cofactor biosynthesis; FMN biosynthesis; FMN from riboflavin (ATP route): step 1/1.</text>
</comment>
<dbReference type="UniPathway" id="UPA00277">
    <property type="reaction ID" value="UER00407"/>
</dbReference>
<evidence type="ECO:0000256" key="7">
    <source>
        <dbReference type="ARBA" id="ARBA00022695"/>
    </source>
</evidence>
<keyword evidence="12" id="KW-0511">Multifunctional enzyme</keyword>